<dbReference type="PANTHER" id="PTHR10272:SF0">
    <property type="entry name" value="PLATELET-ACTIVATING FACTOR ACETYLHYDROLASE"/>
    <property type="match status" value="1"/>
</dbReference>
<dbReference type="Pfam" id="PF03403">
    <property type="entry name" value="PAF-AH_p_II"/>
    <property type="match status" value="2"/>
</dbReference>
<dbReference type="Gene3D" id="3.40.50.1820">
    <property type="entry name" value="alpha/beta hydrolase"/>
    <property type="match status" value="1"/>
</dbReference>
<dbReference type="SUPFAM" id="SSF53474">
    <property type="entry name" value="alpha/beta-Hydrolases"/>
    <property type="match status" value="1"/>
</dbReference>
<proteinExistence type="predicted"/>
<reference evidence="5 6" key="1">
    <citation type="submission" date="2024-06" db="EMBL/GenBank/DDBJ databases">
        <title>Sorghum-associated microbial communities from plants grown in Nebraska, USA.</title>
        <authorList>
            <person name="Schachtman D."/>
        </authorList>
    </citation>
    <scope>NUCLEOTIDE SEQUENCE [LARGE SCALE GENOMIC DNA]</scope>
    <source>
        <strain evidence="5 6">736</strain>
    </source>
</reference>
<name>A0ABV2PGV5_9BACI</name>
<protein>
    <submittedName>
        <fullName evidence="5">Dienelactone hydrolase</fullName>
    </submittedName>
</protein>
<keyword evidence="6" id="KW-1185">Reference proteome</keyword>
<evidence type="ECO:0000256" key="3">
    <source>
        <dbReference type="ARBA" id="ARBA00023098"/>
    </source>
</evidence>
<feature type="transmembrane region" description="Helical" evidence="4">
    <location>
        <begin position="6"/>
        <end position="23"/>
    </location>
</feature>
<dbReference type="Proteomes" id="UP001549363">
    <property type="component" value="Unassembled WGS sequence"/>
</dbReference>
<keyword evidence="3" id="KW-0443">Lipid metabolism</keyword>
<evidence type="ECO:0000256" key="1">
    <source>
        <dbReference type="ARBA" id="ARBA00022801"/>
    </source>
</evidence>
<keyword evidence="4" id="KW-0472">Membrane</keyword>
<feature type="transmembrane region" description="Helical" evidence="4">
    <location>
        <begin position="84"/>
        <end position="106"/>
    </location>
</feature>
<dbReference type="InterPro" id="IPR029058">
    <property type="entry name" value="AB_hydrolase_fold"/>
</dbReference>
<keyword evidence="4" id="KW-1133">Transmembrane helix</keyword>
<evidence type="ECO:0000313" key="6">
    <source>
        <dbReference type="Proteomes" id="UP001549363"/>
    </source>
</evidence>
<feature type="transmembrane region" description="Helical" evidence="4">
    <location>
        <begin position="30"/>
        <end position="50"/>
    </location>
</feature>
<keyword evidence="2" id="KW-0442">Lipid degradation</keyword>
<dbReference type="PANTHER" id="PTHR10272">
    <property type="entry name" value="PLATELET-ACTIVATING FACTOR ACETYLHYDROLASE"/>
    <property type="match status" value="1"/>
</dbReference>
<organism evidence="5 6">
    <name type="scientific">Lysinibacillus parviboronicapiens</name>
    <dbReference type="NCBI Taxonomy" id="436516"/>
    <lineage>
        <taxon>Bacteria</taxon>
        <taxon>Bacillati</taxon>
        <taxon>Bacillota</taxon>
        <taxon>Bacilli</taxon>
        <taxon>Bacillales</taxon>
        <taxon>Bacillaceae</taxon>
        <taxon>Lysinibacillus</taxon>
    </lineage>
</organism>
<keyword evidence="4" id="KW-0812">Transmembrane</keyword>
<feature type="transmembrane region" description="Helical" evidence="4">
    <location>
        <begin position="56"/>
        <end position="77"/>
    </location>
</feature>
<evidence type="ECO:0000256" key="2">
    <source>
        <dbReference type="ARBA" id="ARBA00022963"/>
    </source>
</evidence>
<sequence length="485" mass="55254">MRVLEILVTFLSIALFLSIFFCNKEKQNSIIKIIIGLTILYLIVTLQIIFEGYRWQMLLGYIVPLFLTLTIALFPIFKSKKKHWWWGITAFSIVYIVVMVGLPVLFPIFSFEKPTGEYFIGTKSYHIIDMNRKEVRSSDKGKHRELMIQIWYPSKEENSLQPERYIKEVGAITAGIERALSFPAWTLSHLNLVKAHAKENLAISSDKNNFPILIFSHGMTGFRNQNTFQIEKLVSHGYIVVGIDHVYDAAATVFPNGEEVLLEPNNLSGFEGLDQHMEIWTEDVSFVLDTLEEWNSDKGMDFLSGKLNMDKIGMFGHSYGGAAAAQMLLKDVRIKVALNMDGVLYGEPIPTVGFSKPYMQMNAVKSIDKSIFDTSLDAAISLSGKSRSSYEAFWKESQERRENASKGKGFTMVIPNTSHMSYTDFHLFSPLLCNKGEDIRKVHKIINELSLAFFDEFLLEKKSGLIWDKANKYPEISLHSSIEED</sequence>
<dbReference type="EMBL" id="JBEPSB010000004">
    <property type="protein sequence ID" value="MET4560150.1"/>
    <property type="molecule type" value="Genomic_DNA"/>
</dbReference>
<dbReference type="GO" id="GO:0016787">
    <property type="term" value="F:hydrolase activity"/>
    <property type="evidence" value="ECO:0007669"/>
    <property type="project" value="UniProtKB-KW"/>
</dbReference>
<dbReference type="RefSeq" id="WP_354471279.1">
    <property type="nucleotide sequence ID" value="NZ_JBEPSB010000004.1"/>
</dbReference>
<comment type="caution">
    <text evidence="5">The sequence shown here is derived from an EMBL/GenBank/DDBJ whole genome shotgun (WGS) entry which is preliminary data.</text>
</comment>
<accession>A0ABV2PGV5</accession>
<gene>
    <name evidence="5" type="ORF">ABIA69_001294</name>
</gene>
<evidence type="ECO:0000256" key="4">
    <source>
        <dbReference type="SAM" id="Phobius"/>
    </source>
</evidence>
<keyword evidence="1 5" id="KW-0378">Hydrolase</keyword>
<evidence type="ECO:0000313" key="5">
    <source>
        <dbReference type="EMBL" id="MET4560150.1"/>
    </source>
</evidence>